<evidence type="ECO:0000313" key="1">
    <source>
        <dbReference type="EMBL" id="RHW66839.1"/>
    </source>
</evidence>
<evidence type="ECO:0000313" key="2">
    <source>
        <dbReference type="Proteomes" id="UP000266743"/>
    </source>
</evidence>
<dbReference type="SUPFAM" id="SSF58087">
    <property type="entry name" value="Variant surface glycoprotein (N-terminal domain)"/>
    <property type="match status" value="1"/>
</dbReference>
<protein>
    <submittedName>
        <fullName evidence="1">Uncharacterized protein</fullName>
    </submittedName>
</protein>
<gene>
    <name evidence="1" type="ORF">DPX39_000073200</name>
</gene>
<name>A0A3L6KQ54_9TRYP</name>
<proteinExistence type="predicted"/>
<sequence>MRRALPFQKPHAVIVSALTALVARVTTPCDELTWLDKVGASCKQLIDNLETRAAELSKEKRMMQLASAKLGKGQQAAAYKLLSFLAASRLASP</sequence>
<organism evidence="1 2">
    <name type="scientific">Trypanosoma brucei equiperdum</name>
    <dbReference type="NCBI Taxonomy" id="630700"/>
    <lineage>
        <taxon>Eukaryota</taxon>
        <taxon>Discoba</taxon>
        <taxon>Euglenozoa</taxon>
        <taxon>Kinetoplastea</taxon>
        <taxon>Metakinetoplastina</taxon>
        <taxon>Trypanosomatida</taxon>
        <taxon>Trypanosomatidae</taxon>
        <taxon>Trypanosoma</taxon>
    </lineage>
</organism>
<dbReference type="Proteomes" id="UP000266743">
    <property type="component" value="Unassembled WGS sequence"/>
</dbReference>
<reference evidence="1 2" key="1">
    <citation type="submission" date="2018-09" db="EMBL/GenBank/DDBJ databases">
        <title>whole genome sequence of T. equiperdum IVM-t1 strain.</title>
        <authorList>
            <person name="Suganuma K."/>
        </authorList>
    </citation>
    <scope>NUCLEOTIDE SEQUENCE [LARGE SCALE GENOMIC DNA]</scope>
    <source>
        <strain evidence="1 2">IVM-t1</strain>
    </source>
</reference>
<dbReference type="EMBL" id="QSBY01000018">
    <property type="protein sequence ID" value="RHW66839.1"/>
    <property type="molecule type" value="Genomic_DNA"/>
</dbReference>
<comment type="caution">
    <text evidence="1">The sequence shown here is derived from an EMBL/GenBank/DDBJ whole genome shotgun (WGS) entry which is preliminary data.</text>
</comment>
<accession>A0A3L6KQ54</accession>
<dbReference type="AlphaFoldDB" id="A0A3L6KQ54"/>